<organism evidence="1">
    <name type="scientific">Zea mays</name>
    <name type="common">Maize</name>
    <dbReference type="NCBI Taxonomy" id="4577"/>
    <lineage>
        <taxon>Eukaryota</taxon>
        <taxon>Viridiplantae</taxon>
        <taxon>Streptophyta</taxon>
        <taxon>Embryophyta</taxon>
        <taxon>Tracheophyta</taxon>
        <taxon>Spermatophyta</taxon>
        <taxon>Magnoliopsida</taxon>
        <taxon>Liliopsida</taxon>
        <taxon>Poales</taxon>
        <taxon>Poaceae</taxon>
        <taxon>PACMAD clade</taxon>
        <taxon>Panicoideae</taxon>
        <taxon>Andropogonodae</taxon>
        <taxon>Andropogoneae</taxon>
        <taxon>Tripsacinae</taxon>
        <taxon>Zea</taxon>
    </lineage>
</organism>
<proteinExistence type="predicted"/>
<dbReference type="AlphaFoldDB" id="A0A1D6P1P2"/>
<evidence type="ECO:0000313" key="1">
    <source>
        <dbReference type="EMBL" id="AQL03960.1"/>
    </source>
</evidence>
<sequence>MLYGLVLQLRHADDGDPGLGRHTCVRHQFGKGLQRHRWHRRNAAVPCGALMGVHTTDRTVVHLDAMVLPAGVRRFHLGGERRGVGVDADGRRRRVAPRALDVRPRRDAADAGWRARPRALRRGRGAEFAAVRVRSAHLYHGHHHLRPQGFQRAGRVVLLPGDLRCSHVHAARLPRAQAPLPLRQDPSQDQLVSNLAPYIFLCSWRLEIADLTLGLKQPARSILVALVNSCVFSIFWCLENCVI</sequence>
<gene>
    <name evidence="1" type="ORF">ZEAMMB73_Zm00001d046243</name>
</gene>
<dbReference type="EMBL" id="CM000785">
    <property type="protein sequence ID" value="AQL03960.1"/>
    <property type="molecule type" value="Genomic_DNA"/>
</dbReference>
<protein>
    <submittedName>
        <fullName evidence="1">Putative ferroportin-domain family protein</fullName>
    </submittedName>
</protein>
<name>A0A1D6P1P2_MAIZE</name>
<reference evidence="1" key="1">
    <citation type="submission" date="2015-12" db="EMBL/GenBank/DDBJ databases">
        <title>Update maize B73 reference genome by single molecule sequencing technologies.</title>
        <authorList>
            <consortium name="Maize Genome Sequencing Project"/>
            <person name="Ware D."/>
        </authorList>
    </citation>
    <scope>NUCLEOTIDE SEQUENCE</scope>
    <source>
        <tissue evidence="1">Seedling</tissue>
    </source>
</reference>
<accession>A0A1D6P1P2</accession>